<sequence length="128" mass="13733">MRAAHDACPPWRPRCAAALHAGDSKAPVVLSGLAVASGKPPDLARGGPPAAASRHVAPRPCLIARRIRAQARHTFEHTVEARTVSSVDIVTPLRYMVTMRRTCFVTCGSLLVFTQRPSASSHRSLFVA</sequence>
<dbReference type="EMBL" id="JBGNUJ010000002">
    <property type="protein sequence ID" value="KAL3963902.1"/>
    <property type="molecule type" value="Genomic_DNA"/>
</dbReference>
<keyword evidence="2" id="KW-1185">Reference proteome</keyword>
<organism evidence="1 2">
    <name type="scientific">Purpureocillium lilacinum</name>
    <name type="common">Paecilomyces lilacinus</name>
    <dbReference type="NCBI Taxonomy" id="33203"/>
    <lineage>
        <taxon>Eukaryota</taxon>
        <taxon>Fungi</taxon>
        <taxon>Dikarya</taxon>
        <taxon>Ascomycota</taxon>
        <taxon>Pezizomycotina</taxon>
        <taxon>Sordariomycetes</taxon>
        <taxon>Hypocreomycetidae</taxon>
        <taxon>Hypocreales</taxon>
        <taxon>Ophiocordycipitaceae</taxon>
        <taxon>Purpureocillium</taxon>
    </lineage>
</organism>
<gene>
    <name evidence="1" type="ORF">ACCO45_000906</name>
</gene>
<protein>
    <submittedName>
        <fullName evidence="1">Uncharacterized protein</fullName>
    </submittedName>
</protein>
<name>A0ACC4E6V5_PURLI</name>
<dbReference type="Proteomes" id="UP001638806">
    <property type="component" value="Unassembled WGS sequence"/>
</dbReference>
<reference evidence="1" key="1">
    <citation type="submission" date="2024-12" db="EMBL/GenBank/DDBJ databases">
        <title>Comparative genomics and development of molecular markers within Purpureocillium lilacinum and among Purpureocillium species.</title>
        <authorList>
            <person name="Yeh Z.-Y."/>
            <person name="Ni N.-T."/>
            <person name="Lo P.-H."/>
            <person name="Mushyakhwo K."/>
            <person name="Lin C.-F."/>
            <person name="Nai Y.-S."/>
        </authorList>
    </citation>
    <scope>NUCLEOTIDE SEQUENCE</scope>
    <source>
        <strain evidence="1">NCHU-NPUST-175</strain>
    </source>
</reference>
<proteinExistence type="predicted"/>
<evidence type="ECO:0000313" key="1">
    <source>
        <dbReference type="EMBL" id="KAL3963902.1"/>
    </source>
</evidence>
<evidence type="ECO:0000313" key="2">
    <source>
        <dbReference type="Proteomes" id="UP001638806"/>
    </source>
</evidence>
<comment type="caution">
    <text evidence="1">The sequence shown here is derived from an EMBL/GenBank/DDBJ whole genome shotgun (WGS) entry which is preliminary data.</text>
</comment>
<accession>A0ACC4E6V5</accession>